<sequence>MIEDAIYAVIAVFLIGSGVLLLLGAGIDISKTFDINNIHPLVVRVLDETLLVFMVVELLHTVRVTLRDHTLAAEPFLIVGLIAGVRRILILTASSDTLHSGPDFVVYWVQLLLLVVLVVAMVIALFIWRRTASGDTPADR</sequence>
<evidence type="ECO:0000256" key="2">
    <source>
        <dbReference type="ARBA" id="ARBA00022475"/>
    </source>
</evidence>
<reference evidence="7 8" key="1">
    <citation type="journal article" date="2017" name="Nature">
        <title>Atmospheric trace gases support primary production in Antarctic desert surface soil.</title>
        <authorList>
            <person name="Ji M."/>
            <person name="Greening C."/>
            <person name="Vanwonterghem I."/>
            <person name="Carere C.R."/>
            <person name="Bay S.K."/>
            <person name="Steen J.A."/>
            <person name="Montgomery K."/>
            <person name="Lines T."/>
            <person name="Beardall J."/>
            <person name="van Dorst J."/>
            <person name="Snape I."/>
            <person name="Stott M.B."/>
            <person name="Hugenholtz P."/>
            <person name="Ferrari B.C."/>
        </authorList>
    </citation>
    <scope>NUCLEOTIDE SEQUENCE [LARGE SCALE GENOMIC DNA]</scope>
    <source>
        <strain evidence="7">RRmetagenome_bin12</strain>
    </source>
</reference>
<dbReference type="EMBL" id="QHBU01000266">
    <property type="protein sequence ID" value="PZR78244.1"/>
    <property type="molecule type" value="Genomic_DNA"/>
</dbReference>
<keyword evidence="4 6" id="KW-1133">Transmembrane helix</keyword>
<accession>A0A2W6A3R6</accession>
<evidence type="ECO:0000256" key="3">
    <source>
        <dbReference type="ARBA" id="ARBA00022692"/>
    </source>
</evidence>
<feature type="transmembrane region" description="Helical" evidence="6">
    <location>
        <begin position="105"/>
        <end position="128"/>
    </location>
</feature>
<feature type="transmembrane region" description="Helical" evidence="6">
    <location>
        <begin position="7"/>
        <end position="29"/>
    </location>
</feature>
<evidence type="ECO:0000256" key="4">
    <source>
        <dbReference type="ARBA" id="ARBA00022989"/>
    </source>
</evidence>
<proteinExistence type="predicted"/>
<dbReference type="AlphaFoldDB" id="A0A2W6A3R6"/>
<evidence type="ECO:0008006" key="9">
    <source>
        <dbReference type="Google" id="ProtNLM"/>
    </source>
</evidence>
<dbReference type="Proteomes" id="UP000248724">
    <property type="component" value="Unassembled WGS sequence"/>
</dbReference>
<name>A0A2W6A3R6_9BACT</name>
<keyword evidence="3 6" id="KW-0812">Transmembrane</keyword>
<comment type="subcellular location">
    <subcellularLocation>
        <location evidence="1">Cell membrane</location>
        <topology evidence="1">Multi-pass membrane protein</topology>
    </subcellularLocation>
</comment>
<dbReference type="GO" id="GO:0005886">
    <property type="term" value="C:plasma membrane"/>
    <property type="evidence" value="ECO:0007669"/>
    <property type="project" value="UniProtKB-SubCell"/>
</dbReference>
<evidence type="ECO:0000313" key="7">
    <source>
        <dbReference type="EMBL" id="PZR78244.1"/>
    </source>
</evidence>
<dbReference type="InterPro" id="IPR020948">
    <property type="entry name" value="P_starv_induced_PsiE-like"/>
</dbReference>
<organism evidence="7 8">
    <name type="scientific">Candidatus Aeolococcus gillhamiae</name>
    <dbReference type="NCBI Taxonomy" id="3127015"/>
    <lineage>
        <taxon>Bacteria</taxon>
        <taxon>Bacillati</taxon>
        <taxon>Candidatus Dormiibacterota</taxon>
        <taxon>Candidatus Dormibacteria</taxon>
        <taxon>Candidatus Aeolococcales</taxon>
        <taxon>Candidatus Aeolococcaceae</taxon>
        <taxon>Candidatus Aeolococcus</taxon>
    </lineage>
</organism>
<evidence type="ECO:0000256" key="5">
    <source>
        <dbReference type="ARBA" id="ARBA00023136"/>
    </source>
</evidence>
<evidence type="ECO:0000256" key="1">
    <source>
        <dbReference type="ARBA" id="ARBA00004651"/>
    </source>
</evidence>
<keyword evidence="5 6" id="KW-0472">Membrane</keyword>
<keyword evidence="2" id="KW-1003">Cell membrane</keyword>
<dbReference type="Pfam" id="PF06146">
    <property type="entry name" value="PsiE"/>
    <property type="match status" value="1"/>
</dbReference>
<evidence type="ECO:0000313" key="8">
    <source>
        <dbReference type="Proteomes" id="UP000248724"/>
    </source>
</evidence>
<evidence type="ECO:0000256" key="6">
    <source>
        <dbReference type="SAM" id="Phobius"/>
    </source>
</evidence>
<gene>
    <name evidence="7" type="ORF">DLM65_13470</name>
</gene>
<protein>
    <recommendedName>
        <fullName evidence="9">Phosphate-starvation-inducible E-like protein</fullName>
    </recommendedName>
</protein>
<feature type="transmembrane region" description="Helical" evidence="6">
    <location>
        <begin position="71"/>
        <end position="93"/>
    </location>
</feature>
<comment type="caution">
    <text evidence="7">The sequence shown here is derived from an EMBL/GenBank/DDBJ whole genome shotgun (WGS) entry which is preliminary data.</text>
</comment>